<name>A0A2A2KZZ5_9BILA</name>
<organism evidence="2 3">
    <name type="scientific">Diploscapter pachys</name>
    <dbReference type="NCBI Taxonomy" id="2018661"/>
    <lineage>
        <taxon>Eukaryota</taxon>
        <taxon>Metazoa</taxon>
        <taxon>Ecdysozoa</taxon>
        <taxon>Nematoda</taxon>
        <taxon>Chromadorea</taxon>
        <taxon>Rhabditida</taxon>
        <taxon>Rhabditina</taxon>
        <taxon>Rhabditomorpha</taxon>
        <taxon>Rhabditoidea</taxon>
        <taxon>Rhabditidae</taxon>
        <taxon>Diploscapter</taxon>
    </lineage>
</organism>
<feature type="compositionally biased region" description="Low complexity" evidence="1">
    <location>
        <begin position="175"/>
        <end position="193"/>
    </location>
</feature>
<reference evidence="2 3" key="1">
    <citation type="journal article" date="2017" name="Curr. Biol.">
        <title>Genome architecture and evolution of a unichromosomal asexual nematode.</title>
        <authorList>
            <person name="Fradin H."/>
            <person name="Zegar C."/>
            <person name="Gutwein M."/>
            <person name="Lucas J."/>
            <person name="Kovtun M."/>
            <person name="Corcoran D."/>
            <person name="Baugh L.R."/>
            <person name="Kiontke K."/>
            <person name="Gunsalus K."/>
            <person name="Fitch D.H."/>
            <person name="Piano F."/>
        </authorList>
    </citation>
    <scope>NUCLEOTIDE SEQUENCE [LARGE SCALE GENOMIC DNA]</scope>
    <source>
        <strain evidence="2">PF1309</strain>
    </source>
</reference>
<proteinExistence type="predicted"/>
<feature type="region of interest" description="Disordered" evidence="1">
    <location>
        <begin position="1"/>
        <end position="147"/>
    </location>
</feature>
<feature type="compositionally biased region" description="Pro residues" evidence="1">
    <location>
        <begin position="124"/>
        <end position="135"/>
    </location>
</feature>
<evidence type="ECO:0000256" key="1">
    <source>
        <dbReference type="SAM" id="MobiDB-lite"/>
    </source>
</evidence>
<feature type="compositionally biased region" description="Low complexity" evidence="1">
    <location>
        <begin position="44"/>
        <end position="61"/>
    </location>
</feature>
<keyword evidence="3" id="KW-1185">Reference proteome</keyword>
<feature type="compositionally biased region" description="Polar residues" evidence="1">
    <location>
        <begin position="1"/>
        <end position="10"/>
    </location>
</feature>
<evidence type="ECO:0000313" key="2">
    <source>
        <dbReference type="EMBL" id="PAV79495.1"/>
    </source>
</evidence>
<feature type="compositionally biased region" description="Low complexity" evidence="1">
    <location>
        <begin position="69"/>
        <end position="88"/>
    </location>
</feature>
<feature type="compositionally biased region" description="Low complexity" evidence="1">
    <location>
        <begin position="23"/>
        <end position="35"/>
    </location>
</feature>
<feature type="region of interest" description="Disordered" evidence="1">
    <location>
        <begin position="160"/>
        <end position="193"/>
    </location>
</feature>
<accession>A0A2A2KZZ5</accession>
<dbReference type="AlphaFoldDB" id="A0A2A2KZZ5"/>
<protein>
    <submittedName>
        <fullName evidence="2">Uncharacterized protein</fullName>
    </submittedName>
</protein>
<gene>
    <name evidence="2" type="ORF">WR25_12131</name>
</gene>
<evidence type="ECO:0000313" key="3">
    <source>
        <dbReference type="Proteomes" id="UP000218231"/>
    </source>
</evidence>
<dbReference type="EMBL" id="LIAE01007411">
    <property type="protein sequence ID" value="PAV79495.1"/>
    <property type="molecule type" value="Genomic_DNA"/>
</dbReference>
<dbReference type="Proteomes" id="UP000218231">
    <property type="component" value="Unassembled WGS sequence"/>
</dbReference>
<comment type="caution">
    <text evidence="2">The sequence shown here is derived from an EMBL/GenBank/DDBJ whole genome shotgun (WGS) entry which is preliminary data.</text>
</comment>
<sequence>MFTGSGSSRQVVFPTETPPVSPLPLLSLPSKSASRALKRGQAHSPAGAPSLPSAPLLSGSSQPAGQNGSQATEALSSATASLLATSSAHPTESSSGQLIGRPSSAPLSARPTDVLDLLSLEQTPKPPEPLPPLPPIASQAASSSRNSDFYAVQAPSAHHAQSMMEVDNLPPSPAPQAALADQPPSVAVPATPATNLTPLSAVDDWKVKKAEMCKKAGEDKSLFNKTFSAKVAGFHLPRMTKNGPVLDFFVWIGTSVFRVALRGKDHIEAYQSLIKKDAELLCSNFMMSTFYVGFDAWTHKNLDTDVEFTSVDGQKVKSALRCRNDGTSIFSHAYTCSNFPPFNGTFRSIRLGMQELRVKSVVLSTGIAIQKDGQVAEAAVQVGIEDDHSMGFVIYRPVRGKPVDNDAISYFTELQPDEEIVIISGAAGIYEGKMAVMISDIDCIDLTPPGMRSMIDGSYKMKCKHWQNANQSVWNIDIISCVTPSVVHQEVPMNGQVVEGIYSGGKHPESLRAELGKVVCVACELFPQVRLALGQPQRIKSSDGLDGRKCFDYLSSFSFPMVFEAPNESFACFLMGSFSKAADRFLSDASPADSSSANTDRLDELNDALLCSSCR</sequence>